<evidence type="ECO:0000256" key="2">
    <source>
        <dbReference type="ARBA" id="ARBA00012251"/>
    </source>
</evidence>
<keyword evidence="5" id="KW-0677">Repeat</keyword>
<dbReference type="CDD" id="cd20335">
    <property type="entry name" value="BRcat_RBR"/>
    <property type="match status" value="1"/>
</dbReference>
<dbReference type="InterPro" id="IPR013083">
    <property type="entry name" value="Znf_RING/FYVE/PHD"/>
</dbReference>
<dbReference type="SUPFAM" id="SSF90229">
    <property type="entry name" value="CCCH zinc finger"/>
    <property type="match status" value="1"/>
</dbReference>
<comment type="catalytic activity">
    <reaction evidence="1">
        <text>[E2 ubiquitin-conjugating enzyme]-S-ubiquitinyl-L-cysteine + [acceptor protein]-L-lysine = [E2 ubiquitin-conjugating enzyme]-L-cysteine + [acceptor protein]-N(6)-ubiquitinyl-L-lysine.</text>
        <dbReference type="EC" id="2.3.2.31"/>
    </reaction>
</comment>
<dbReference type="Gene3D" id="1.20.120.1750">
    <property type="match status" value="1"/>
</dbReference>
<keyword evidence="3" id="KW-0808">Transferase</keyword>
<dbReference type="Pfam" id="PF01485">
    <property type="entry name" value="IBR"/>
    <property type="match status" value="1"/>
</dbReference>
<keyword evidence="8 9" id="KW-0862">Zinc</keyword>
<evidence type="ECO:0000256" key="8">
    <source>
        <dbReference type="ARBA" id="ARBA00022833"/>
    </source>
</evidence>
<name>A0ABY2H6Q5_9HYPO</name>
<dbReference type="EMBL" id="PPTA01000005">
    <property type="protein sequence ID" value="TFB03786.1"/>
    <property type="molecule type" value="Genomic_DNA"/>
</dbReference>
<dbReference type="Pfam" id="PF22191">
    <property type="entry name" value="IBR_1"/>
    <property type="match status" value="1"/>
</dbReference>
<dbReference type="Gene3D" id="3.30.1370.210">
    <property type="match status" value="1"/>
</dbReference>
<dbReference type="PROSITE" id="PS50103">
    <property type="entry name" value="ZF_C3H1"/>
    <property type="match status" value="2"/>
</dbReference>
<dbReference type="InterPro" id="IPR013087">
    <property type="entry name" value="Znf_C2H2_type"/>
</dbReference>
<dbReference type="InterPro" id="IPR002867">
    <property type="entry name" value="IBR_dom"/>
</dbReference>
<feature type="zinc finger region" description="C3H1-type" evidence="9">
    <location>
        <begin position="90"/>
        <end position="117"/>
    </location>
</feature>
<dbReference type="InterPro" id="IPR000571">
    <property type="entry name" value="Znf_CCCH"/>
</dbReference>
<dbReference type="Pfam" id="PF00642">
    <property type="entry name" value="zf-CCCH"/>
    <property type="match status" value="1"/>
</dbReference>
<dbReference type="SUPFAM" id="SSF57850">
    <property type="entry name" value="RING/U-box"/>
    <property type="match status" value="2"/>
</dbReference>
<organism evidence="12 13">
    <name type="scientific">Trichoderma ghanense</name>
    <dbReference type="NCBI Taxonomy" id="65468"/>
    <lineage>
        <taxon>Eukaryota</taxon>
        <taxon>Fungi</taxon>
        <taxon>Dikarya</taxon>
        <taxon>Ascomycota</taxon>
        <taxon>Pezizomycotina</taxon>
        <taxon>Sordariomycetes</taxon>
        <taxon>Hypocreomycetidae</taxon>
        <taxon>Hypocreales</taxon>
        <taxon>Hypocreaceae</taxon>
        <taxon>Trichoderma</taxon>
    </lineage>
</organism>
<evidence type="ECO:0000256" key="3">
    <source>
        <dbReference type="ARBA" id="ARBA00022679"/>
    </source>
</evidence>
<gene>
    <name evidence="12" type="ORF">CCMA1212_004695</name>
</gene>
<evidence type="ECO:0000313" key="13">
    <source>
        <dbReference type="Proteomes" id="UP001642720"/>
    </source>
</evidence>
<evidence type="ECO:0000256" key="7">
    <source>
        <dbReference type="ARBA" id="ARBA00022786"/>
    </source>
</evidence>
<keyword evidence="7" id="KW-0833">Ubl conjugation pathway</keyword>
<protein>
    <recommendedName>
        <fullName evidence="2">RBR-type E3 ubiquitin transferase</fullName>
        <ecNumber evidence="2">2.3.2.31</ecNumber>
    </recommendedName>
</protein>
<dbReference type="GeneID" id="300576441"/>
<keyword evidence="12" id="KW-0547">Nucleotide-binding</keyword>
<dbReference type="PROSITE" id="PS00028">
    <property type="entry name" value="ZINC_FINGER_C2H2_1"/>
    <property type="match status" value="1"/>
</dbReference>
<evidence type="ECO:0000256" key="9">
    <source>
        <dbReference type="PROSITE-ProRule" id="PRU00723"/>
    </source>
</evidence>
<keyword evidence="12" id="KW-0067">ATP-binding</keyword>
<feature type="domain" description="RING-type" evidence="11">
    <location>
        <begin position="721"/>
        <end position="933"/>
    </location>
</feature>
<evidence type="ECO:0000256" key="4">
    <source>
        <dbReference type="ARBA" id="ARBA00022723"/>
    </source>
</evidence>
<evidence type="ECO:0000256" key="6">
    <source>
        <dbReference type="ARBA" id="ARBA00022771"/>
    </source>
</evidence>
<reference evidence="12 13" key="1">
    <citation type="submission" date="2018-01" db="EMBL/GenBank/DDBJ databases">
        <title>Genome characterization of the sugarcane-associated fungus Trichoderma ghanense CCMA-1212 and their application in lignocelulose bioconversion.</title>
        <authorList>
            <person name="Steindorff A.S."/>
            <person name="Mendes T.D."/>
            <person name="Vilela E.S.D."/>
            <person name="Rodrigues D.S."/>
            <person name="Formighieri E.F."/>
            <person name="Melo I.S."/>
            <person name="Favaro L.C.L."/>
        </authorList>
    </citation>
    <scope>NUCLEOTIDE SEQUENCE [LARGE SCALE GENOMIC DNA]</scope>
    <source>
        <strain evidence="12 13">CCMA-1212</strain>
    </source>
</reference>
<dbReference type="SMART" id="SM00356">
    <property type="entry name" value="ZnF_C3H1"/>
    <property type="match status" value="2"/>
</dbReference>
<dbReference type="Proteomes" id="UP001642720">
    <property type="component" value="Unassembled WGS sequence"/>
</dbReference>
<comment type="caution">
    <text evidence="12">The sequence shown here is derived from an EMBL/GenBank/DDBJ whole genome shotgun (WGS) entry which is preliminary data.</text>
</comment>
<dbReference type="InterPro" id="IPR036855">
    <property type="entry name" value="Znf_CCCH_sf"/>
</dbReference>
<keyword evidence="4 9" id="KW-0479">Metal-binding</keyword>
<dbReference type="SMART" id="SM00647">
    <property type="entry name" value="IBR"/>
    <property type="match status" value="2"/>
</dbReference>
<keyword evidence="12" id="KW-0347">Helicase</keyword>
<evidence type="ECO:0000259" key="10">
    <source>
        <dbReference type="PROSITE" id="PS50103"/>
    </source>
</evidence>
<feature type="zinc finger region" description="C3H1-type" evidence="9">
    <location>
        <begin position="149"/>
        <end position="178"/>
    </location>
</feature>
<dbReference type="RefSeq" id="XP_073559987.1">
    <property type="nucleotide sequence ID" value="XM_073701991.1"/>
</dbReference>
<dbReference type="InterPro" id="IPR031127">
    <property type="entry name" value="E3_UB_ligase_RBR"/>
</dbReference>
<keyword evidence="13" id="KW-1185">Reference proteome</keyword>
<evidence type="ECO:0000256" key="1">
    <source>
        <dbReference type="ARBA" id="ARBA00001798"/>
    </source>
</evidence>
<dbReference type="Gene3D" id="3.30.40.10">
    <property type="entry name" value="Zinc/RING finger domain, C3HC4 (zinc finger)"/>
    <property type="match status" value="1"/>
</dbReference>
<dbReference type="InterPro" id="IPR044066">
    <property type="entry name" value="TRIAD_supradom"/>
</dbReference>
<proteinExistence type="predicted"/>
<dbReference type="CDD" id="cd22585">
    <property type="entry name" value="Rcat_RBR_DEAH12-like"/>
    <property type="match status" value="1"/>
</dbReference>
<dbReference type="PROSITE" id="PS51873">
    <property type="entry name" value="TRIAD"/>
    <property type="match status" value="1"/>
</dbReference>
<evidence type="ECO:0000256" key="5">
    <source>
        <dbReference type="ARBA" id="ARBA00022737"/>
    </source>
</evidence>
<evidence type="ECO:0000259" key="11">
    <source>
        <dbReference type="PROSITE" id="PS51873"/>
    </source>
</evidence>
<dbReference type="EC" id="2.3.2.31" evidence="2"/>
<dbReference type="GO" id="GO:0004386">
    <property type="term" value="F:helicase activity"/>
    <property type="evidence" value="ECO:0007669"/>
    <property type="project" value="UniProtKB-KW"/>
</dbReference>
<sequence>MFTICRYPTKPNGSIQLELQVQWQYAGRLYSVSDSPNTHKYEVTQYARCRQHLLRFMVPNLAKCLPGTNKGKPEPRHPTRSNLALDAGDWRAATPCRFFQMGSCTRGPSCPFSHSNVISIRSAPDPQTRGVQLGKARTADPSTATAPPESAKPACRFFKAGKKNCVYGEKCLFLHAGEDLASPDAAPAALAVADAIEDEPKKDDFSRTIGGAFVQFEAGARVSKIRLPSDFSAVRINGLPQGTSEQSVRDMLAQKGFGIKVDDVYMLHMDGSCGASVRSDDPSFSKRLCALFHSGYTWEGVKIYATPIAAPMPSGHSARRVDCKKVHISWHKAVRNAWLNFGNGDTAKRVSELFSKGTYRILDQKVATGPATEAQPAFHSYARSPSRDRVNWTVMLTEVPAAAERKDILQAIPLERNRPRHVEIGPPTYSTDAEQASAMIRSLLTNIGALEYFEVTLETNARRVKATARFLDESDARRAATELDKKELPFHRKARLTVQMVYSAKFKAGTNIYDAVYPRILAQQTTWKGKNVFFKAYNSADPLKRFRLLKIEGESADAVAAAKADLESILAGVVAKRNGITLWDSSLKGNGQLFQAIKKLETELSVTILRDRGRSELRLFGSQPRCEEAERRLVELIRVESLSTSIRVIELEPHKFFWACHGGFRKIAARIGTENASFDIISTPKKIVISGSLEDYDVALAIMEGQEQVAEPVVLPGPDEAAQECSVCWTEAEAPVKTSCGHVYCQECFERSCTVGDGTAADFAILCHGNQGSCKDVIVVEDLQEHLSSSALEDVLERSFSSYIKRNPNEFRYCPTPDCGYIYRVSSEARTQNCSNCLRPTCSACHEPHVGMSCAEHRDIKTGGYQAFTKLKKELGIKDCPKCKTPLEKISGCNHMTCIACDAHICWVCLMTFPKGESVYEHMRKLHGGHIDVPGL</sequence>
<evidence type="ECO:0000313" key="12">
    <source>
        <dbReference type="EMBL" id="TFB03786.1"/>
    </source>
</evidence>
<feature type="domain" description="C3H1-type" evidence="10">
    <location>
        <begin position="90"/>
        <end position="117"/>
    </location>
</feature>
<keyword evidence="6 9" id="KW-0863">Zinc-finger</keyword>
<dbReference type="PANTHER" id="PTHR11685">
    <property type="entry name" value="RBR FAMILY RING FINGER AND IBR DOMAIN-CONTAINING"/>
    <property type="match status" value="1"/>
</dbReference>
<accession>A0ABY2H6Q5</accession>
<keyword evidence="12" id="KW-0378">Hydrolase</keyword>
<feature type="domain" description="C3H1-type" evidence="10">
    <location>
        <begin position="149"/>
        <end position="178"/>
    </location>
</feature>